<feature type="binding site" evidence="2">
    <location>
        <position position="64"/>
    </location>
    <ligand>
        <name>Mg(2+)</name>
        <dbReference type="ChEBI" id="CHEBI:18420"/>
        <label>1</label>
    </ligand>
</feature>
<evidence type="ECO:0000313" key="4">
    <source>
        <dbReference type="Proteomes" id="UP001187415"/>
    </source>
</evidence>
<feature type="binding site" evidence="2">
    <location>
        <position position="65"/>
    </location>
    <ligand>
        <name>Mg(2+)</name>
        <dbReference type="ChEBI" id="CHEBI:18420"/>
        <label>1</label>
    </ligand>
</feature>
<dbReference type="Pfam" id="PF03747">
    <property type="entry name" value="ADP_ribosyl_GH"/>
    <property type="match status" value="1"/>
</dbReference>
<feature type="binding site" evidence="2">
    <location>
        <position position="312"/>
    </location>
    <ligand>
        <name>Mg(2+)</name>
        <dbReference type="ChEBI" id="CHEBI:18420"/>
        <label>1</label>
    </ligand>
</feature>
<protein>
    <recommendedName>
        <fullName evidence="5">ADP-ribosylarginine hydrolase</fullName>
    </recommendedName>
</protein>
<dbReference type="EMBL" id="JAUPFM010000020">
    <property type="protein sequence ID" value="KAK2818815.1"/>
    <property type="molecule type" value="Genomic_DNA"/>
</dbReference>
<dbReference type="Proteomes" id="UP001187415">
    <property type="component" value="Unassembled WGS sequence"/>
</dbReference>
<organism evidence="3 4">
    <name type="scientific">Channa striata</name>
    <name type="common">Snakehead murrel</name>
    <name type="synonym">Ophicephalus striatus</name>
    <dbReference type="NCBI Taxonomy" id="64152"/>
    <lineage>
        <taxon>Eukaryota</taxon>
        <taxon>Metazoa</taxon>
        <taxon>Chordata</taxon>
        <taxon>Craniata</taxon>
        <taxon>Vertebrata</taxon>
        <taxon>Euteleostomi</taxon>
        <taxon>Actinopterygii</taxon>
        <taxon>Neopterygii</taxon>
        <taxon>Teleostei</taxon>
        <taxon>Neoteleostei</taxon>
        <taxon>Acanthomorphata</taxon>
        <taxon>Anabantaria</taxon>
        <taxon>Anabantiformes</taxon>
        <taxon>Channoidei</taxon>
        <taxon>Channidae</taxon>
        <taxon>Channa</taxon>
    </lineage>
</organism>
<dbReference type="FunFam" id="1.10.4080.10:FF:000002">
    <property type="entry name" value="ADP-ribosylarginine hydrolase isoform X1"/>
    <property type="match status" value="1"/>
</dbReference>
<keyword evidence="2" id="KW-0479">Metal-binding</keyword>
<evidence type="ECO:0000256" key="1">
    <source>
        <dbReference type="ARBA" id="ARBA00010702"/>
    </source>
</evidence>
<dbReference type="InterPro" id="IPR036705">
    <property type="entry name" value="Ribosyl_crysJ1_sf"/>
</dbReference>
<reference evidence="3" key="1">
    <citation type="submission" date="2023-07" db="EMBL/GenBank/DDBJ databases">
        <title>Chromosome-level Genome Assembly of Striped Snakehead (Channa striata).</title>
        <authorList>
            <person name="Liu H."/>
        </authorList>
    </citation>
    <scope>NUCLEOTIDE SEQUENCE</scope>
    <source>
        <strain evidence="3">Gz</strain>
        <tissue evidence="3">Muscle</tissue>
    </source>
</reference>
<feature type="binding site" evidence="2">
    <location>
        <position position="309"/>
    </location>
    <ligand>
        <name>Mg(2+)</name>
        <dbReference type="ChEBI" id="CHEBI:18420"/>
        <label>1</label>
    </ligand>
</feature>
<sequence>MERPSATLEHYEAAMLLSGVGDALGYRNQLWEYNESGPAIHQELKELGGLKNIKVELPDWPVSDDTVLHLATAEGLATGKTGEELLHDVAARYVEAMKDMDGRKPGPSSILGVSQLRPGEEGGYRVAYNPEGTGCGAAMRSMCIGLRYPKPDQLDTLVSVAVETGRMTHPHPTGFLGGVAAALFTAYAVQRRPITSWGLGLITEACPLAKSFVKERGHAVEETERDWDFFCDKWQWYLDLRGISNGVGPVVWPSSYGPAERDEVYKSFSLSGWAGRSGHDAPMIALDALLAAGSDWEELMSRAAFHGGDSDSTAVIACCCWGLLYGTQGVPKGNYSNLEYRDRLVRSAEQLYTLSH</sequence>
<comment type="similarity">
    <text evidence="1">Belongs to the ADP-ribosylglycohydrolase family.</text>
</comment>
<dbReference type="SUPFAM" id="SSF101478">
    <property type="entry name" value="ADP-ribosylglycohydrolase"/>
    <property type="match status" value="1"/>
</dbReference>
<dbReference type="InterPro" id="IPR050792">
    <property type="entry name" value="ADP-ribosylglycohydrolase"/>
</dbReference>
<dbReference type="PIRSF" id="PIRSF016939">
    <property type="entry name" value="ADP_ribslarg_hdr"/>
    <property type="match status" value="1"/>
</dbReference>
<name>A0AA88LJG1_CHASR</name>
<evidence type="ECO:0008006" key="5">
    <source>
        <dbReference type="Google" id="ProtNLM"/>
    </source>
</evidence>
<dbReference type="GO" id="GO:0003875">
    <property type="term" value="F:ADP-ribosylarginine hydrolase activity"/>
    <property type="evidence" value="ECO:0007669"/>
    <property type="project" value="InterPro"/>
</dbReference>
<dbReference type="PANTHER" id="PTHR16222">
    <property type="entry name" value="ADP-RIBOSYLGLYCOHYDROLASE"/>
    <property type="match status" value="1"/>
</dbReference>
<gene>
    <name evidence="3" type="ORF">Q5P01_024376</name>
</gene>
<dbReference type="InterPro" id="IPR012108">
    <property type="entry name" value="ADP-ribosylarg_hydro"/>
</dbReference>
<comment type="cofactor">
    <cofactor evidence="2">
        <name>Mg(2+)</name>
        <dbReference type="ChEBI" id="CHEBI:18420"/>
    </cofactor>
    <text evidence="2">Binds 2 magnesium ions per subunit.</text>
</comment>
<dbReference type="PANTHER" id="PTHR16222:SF39">
    <property type="entry name" value="ADP-RIBOSYLARGININE HYDROLASE-RELATED"/>
    <property type="match status" value="1"/>
</dbReference>
<keyword evidence="4" id="KW-1185">Reference proteome</keyword>
<keyword evidence="2" id="KW-0460">Magnesium</keyword>
<feature type="binding site" evidence="2">
    <location>
        <position position="311"/>
    </location>
    <ligand>
        <name>Mg(2+)</name>
        <dbReference type="ChEBI" id="CHEBI:18420"/>
        <label>1</label>
    </ligand>
</feature>
<accession>A0AA88LJG1</accession>
<dbReference type="AlphaFoldDB" id="A0AA88LJG1"/>
<dbReference type="GO" id="GO:0051725">
    <property type="term" value="P:protein de-ADP-ribosylation"/>
    <property type="evidence" value="ECO:0007669"/>
    <property type="project" value="InterPro"/>
</dbReference>
<evidence type="ECO:0000256" key="2">
    <source>
        <dbReference type="PIRSR" id="PIRSR605502-1"/>
    </source>
</evidence>
<comment type="caution">
    <text evidence="3">The sequence shown here is derived from an EMBL/GenBank/DDBJ whole genome shotgun (WGS) entry which is preliminary data.</text>
</comment>
<dbReference type="GO" id="GO:0000287">
    <property type="term" value="F:magnesium ion binding"/>
    <property type="evidence" value="ECO:0007669"/>
    <property type="project" value="InterPro"/>
</dbReference>
<dbReference type="Gene3D" id="1.10.4080.10">
    <property type="entry name" value="ADP-ribosylation/Crystallin J1"/>
    <property type="match status" value="1"/>
</dbReference>
<evidence type="ECO:0000313" key="3">
    <source>
        <dbReference type="EMBL" id="KAK2818815.1"/>
    </source>
</evidence>
<feature type="binding site" evidence="2">
    <location>
        <position position="63"/>
    </location>
    <ligand>
        <name>Mg(2+)</name>
        <dbReference type="ChEBI" id="CHEBI:18420"/>
        <label>1</label>
    </ligand>
</feature>
<dbReference type="InterPro" id="IPR005502">
    <property type="entry name" value="Ribosyl_crysJ1"/>
</dbReference>
<proteinExistence type="inferred from homology"/>